<keyword evidence="3 7" id="KW-1133">Transmembrane helix</keyword>
<keyword evidence="10" id="KW-1185">Reference proteome</keyword>
<evidence type="ECO:0000256" key="7">
    <source>
        <dbReference type="SAM" id="Phobius"/>
    </source>
</evidence>
<organism evidence="9 10">
    <name type="scientific">Pterulicium gracile</name>
    <dbReference type="NCBI Taxonomy" id="1884261"/>
    <lineage>
        <taxon>Eukaryota</taxon>
        <taxon>Fungi</taxon>
        <taxon>Dikarya</taxon>
        <taxon>Basidiomycota</taxon>
        <taxon>Agaricomycotina</taxon>
        <taxon>Agaricomycetes</taxon>
        <taxon>Agaricomycetidae</taxon>
        <taxon>Agaricales</taxon>
        <taxon>Pleurotineae</taxon>
        <taxon>Pterulaceae</taxon>
        <taxon>Pterulicium</taxon>
    </lineage>
</organism>
<dbReference type="PANTHER" id="PTHR13439">
    <property type="entry name" value="CT120 PROTEIN"/>
    <property type="match status" value="1"/>
</dbReference>
<evidence type="ECO:0000256" key="1">
    <source>
        <dbReference type="ARBA" id="ARBA00004141"/>
    </source>
</evidence>
<dbReference type="PROSITE" id="PS50922">
    <property type="entry name" value="TLC"/>
    <property type="match status" value="1"/>
</dbReference>
<dbReference type="Proteomes" id="UP000305067">
    <property type="component" value="Unassembled WGS sequence"/>
</dbReference>
<feature type="transmembrane region" description="Helical" evidence="7">
    <location>
        <begin position="239"/>
        <end position="259"/>
    </location>
</feature>
<dbReference type="EMBL" id="ML178821">
    <property type="protein sequence ID" value="TFL02947.1"/>
    <property type="molecule type" value="Genomic_DNA"/>
</dbReference>
<evidence type="ECO:0000256" key="6">
    <source>
        <dbReference type="SAM" id="MobiDB-lite"/>
    </source>
</evidence>
<comment type="subcellular location">
    <subcellularLocation>
        <location evidence="1">Membrane</location>
        <topology evidence="1">Multi-pass membrane protein</topology>
    </subcellularLocation>
</comment>
<feature type="transmembrane region" description="Helical" evidence="7">
    <location>
        <begin position="200"/>
        <end position="219"/>
    </location>
</feature>
<dbReference type="OrthoDB" id="10266980at2759"/>
<dbReference type="PANTHER" id="PTHR13439:SF0">
    <property type="entry name" value="TOPOISOMERASE I DAMAGE AFFECTED PROTEIN 4"/>
    <property type="match status" value="1"/>
</dbReference>
<evidence type="ECO:0000256" key="3">
    <source>
        <dbReference type="ARBA" id="ARBA00022989"/>
    </source>
</evidence>
<proteinExistence type="predicted"/>
<dbReference type="InterPro" id="IPR050846">
    <property type="entry name" value="TLCD"/>
</dbReference>
<dbReference type="STRING" id="1884261.A0A5C3QMZ9"/>
<accession>A0A5C3QMZ9</accession>
<dbReference type="GO" id="GO:0016020">
    <property type="term" value="C:membrane"/>
    <property type="evidence" value="ECO:0007669"/>
    <property type="project" value="UniProtKB-SubCell"/>
</dbReference>
<keyword evidence="4 5" id="KW-0472">Membrane</keyword>
<feature type="transmembrane region" description="Helical" evidence="7">
    <location>
        <begin position="81"/>
        <end position="107"/>
    </location>
</feature>
<dbReference type="AlphaFoldDB" id="A0A5C3QMZ9"/>
<feature type="transmembrane region" description="Helical" evidence="7">
    <location>
        <begin position="39"/>
        <end position="60"/>
    </location>
</feature>
<evidence type="ECO:0000313" key="10">
    <source>
        <dbReference type="Proteomes" id="UP000305067"/>
    </source>
</evidence>
<protein>
    <submittedName>
        <fullName evidence="9">DUF887-domain-containing protein</fullName>
    </submittedName>
</protein>
<dbReference type="InterPro" id="IPR006634">
    <property type="entry name" value="TLC-dom"/>
</dbReference>
<feature type="region of interest" description="Disordered" evidence="6">
    <location>
        <begin position="275"/>
        <end position="306"/>
    </location>
</feature>
<evidence type="ECO:0000256" key="4">
    <source>
        <dbReference type="ARBA" id="ARBA00023136"/>
    </source>
</evidence>
<dbReference type="GO" id="GO:0055088">
    <property type="term" value="P:lipid homeostasis"/>
    <property type="evidence" value="ECO:0007669"/>
    <property type="project" value="TreeGrafter"/>
</dbReference>
<evidence type="ECO:0000256" key="5">
    <source>
        <dbReference type="PROSITE-ProRule" id="PRU00205"/>
    </source>
</evidence>
<gene>
    <name evidence="9" type="ORF">BDV98DRAFT_565108</name>
</gene>
<keyword evidence="2 5" id="KW-0812">Transmembrane</keyword>
<dbReference type="Pfam" id="PF03798">
    <property type="entry name" value="TRAM_LAG1_CLN8"/>
    <property type="match status" value="1"/>
</dbReference>
<evidence type="ECO:0000259" key="8">
    <source>
        <dbReference type="PROSITE" id="PS50922"/>
    </source>
</evidence>
<name>A0A5C3QMZ9_9AGAR</name>
<dbReference type="GO" id="GO:0005783">
    <property type="term" value="C:endoplasmic reticulum"/>
    <property type="evidence" value="ECO:0007669"/>
    <property type="project" value="TreeGrafter"/>
</dbReference>
<evidence type="ECO:0000256" key="2">
    <source>
        <dbReference type="ARBA" id="ARBA00022692"/>
    </source>
</evidence>
<feature type="domain" description="TLC" evidence="8">
    <location>
        <begin position="76"/>
        <end position="271"/>
    </location>
</feature>
<evidence type="ECO:0000313" key="9">
    <source>
        <dbReference type="EMBL" id="TFL02947.1"/>
    </source>
</evidence>
<reference evidence="9 10" key="1">
    <citation type="journal article" date="2019" name="Nat. Ecol. Evol.">
        <title>Megaphylogeny resolves global patterns of mushroom evolution.</title>
        <authorList>
            <person name="Varga T."/>
            <person name="Krizsan K."/>
            <person name="Foldi C."/>
            <person name="Dima B."/>
            <person name="Sanchez-Garcia M."/>
            <person name="Sanchez-Ramirez S."/>
            <person name="Szollosi G.J."/>
            <person name="Szarkandi J.G."/>
            <person name="Papp V."/>
            <person name="Albert L."/>
            <person name="Andreopoulos W."/>
            <person name="Angelini C."/>
            <person name="Antonin V."/>
            <person name="Barry K.W."/>
            <person name="Bougher N.L."/>
            <person name="Buchanan P."/>
            <person name="Buyck B."/>
            <person name="Bense V."/>
            <person name="Catcheside P."/>
            <person name="Chovatia M."/>
            <person name="Cooper J."/>
            <person name="Damon W."/>
            <person name="Desjardin D."/>
            <person name="Finy P."/>
            <person name="Geml J."/>
            <person name="Haridas S."/>
            <person name="Hughes K."/>
            <person name="Justo A."/>
            <person name="Karasinski D."/>
            <person name="Kautmanova I."/>
            <person name="Kiss B."/>
            <person name="Kocsube S."/>
            <person name="Kotiranta H."/>
            <person name="LaButti K.M."/>
            <person name="Lechner B.E."/>
            <person name="Liimatainen K."/>
            <person name="Lipzen A."/>
            <person name="Lukacs Z."/>
            <person name="Mihaltcheva S."/>
            <person name="Morgado L.N."/>
            <person name="Niskanen T."/>
            <person name="Noordeloos M.E."/>
            <person name="Ohm R.A."/>
            <person name="Ortiz-Santana B."/>
            <person name="Ovrebo C."/>
            <person name="Racz N."/>
            <person name="Riley R."/>
            <person name="Savchenko A."/>
            <person name="Shiryaev A."/>
            <person name="Soop K."/>
            <person name="Spirin V."/>
            <person name="Szebenyi C."/>
            <person name="Tomsovsky M."/>
            <person name="Tulloss R.E."/>
            <person name="Uehling J."/>
            <person name="Grigoriev I.V."/>
            <person name="Vagvolgyi C."/>
            <person name="Papp T."/>
            <person name="Martin F.M."/>
            <person name="Miettinen O."/>
            <person name="Hibbett D.S."/>
            <person name="Nagy L.G."/>
        </authorList>
    </citation>
    <scope>NUCLEOTIDE SEQUENCE [LARGE SCALE GENOMIC DNA]</scope>
    <source>
        <strain evidence="9 10">CBS 309.79</strain>
    </source>
</reference>
<sequence length="306" mass="34462">MSLLTELTSGARFQRLLERIFPKTMGLIYTHLPKLPAHLHVFVGSVGLFTATHLVFGPWLCKRLWPTHYGTVKKWGEKNKWAIRVASQVHALAVVPMAVRCLGIPALNSDRMYGWDDRAGTLHAFACGYFLWDTVDAIVNYTDAGFIVHGLCCLSIYTLSFKPFVNYFGARCLLWEASTVFLNNNWILDKTGRTGSKLQFYNGALLLSAFAGVRLIYGGKMSYDFWVSLYNHRHQISTLQWVLFGGGNIVLQGLNWYWFSKMIVALRRRFRPSGPLPGPEKANGNGRHVENGNGKGFTSVDEPPLV</sequence>
<dbReference type="SMART" id="SM00724">
    <property type="entry name" value="TLC"/>
    <property type="match status" value="1"/>
</dbReference>